<dbReference type="EMBL" id="MU250612">
    <property type="protein sequence ID" value="KAG7439167.1"/>
    <property type="molecule type" value="Genomic_DNA"/>
</dbReference>
<evidence type="ECO:0000313" key="3">
    <source>
        <dbReference type="Proteomes" id="UP000812287"/>
    </source>
</evidence>
<dbReference type="Proteomes" id="UP000812287">
    <property type="component" value="Unassembled WGS sequence"/>
</dbReference>
<accession>A0A9P7VEN1</accession>
<dbReference type="AlphaFoldDB" id="A0A9P7VEN1"/>
<comment type="caution">
    <text evidence="2">The sequence shown here is derived from an EMBL/GenBank/DDBJ whole genome shotgun (WGS) entry which is preliminary data.</text>
</comment>
<name>A0A9P7VEN1_9AGAR</name>
<feature type="compositionally biased region" description="Basic and acidic residues" evidence="1">
    <location>
        <begin position="72"/>
        <end position="81"/>
    </location>
</feature>
<feature type="region of interest" description="Disordered" evidence="1">
    <location>
        <begin position="65"/>
        <end position="88"/>
    </location>
</feature>
<feature type="region of interest" description="Disordered" evidence="1">
    <location>
        <begin position="25"/>
        <end position="44"/>
    </location>
</feature>
<protein>
    <submittedName>
        <fullName evidence="2">Uncharacterized protein</fullName>
    </submittedName>
</protein>
<evidence type="ECO:0000256" key="1">
    <source>
        <dbReference type="SAM" id="MobiDB-lite"/>
    </source>
</evidence>
<evidence type="ECO:0000313" key="2">
    <source>
        <dbReference type="EMBL" id="KAG7439167.1"/>
    </source>
</evidence>
<keyword evidence="3" id="KW-1185">Reference proteome</keyword>
<proteinExistence type="predicted"/>
<reference evidence="2" key="1">
    <citation type="submission" date="2020-11" db="EMBL/GenBank/DDBJ databases">
        <title>Adaptations for nitrogen fixation in a non-lichenized fungal sporocarp promotes dispersal by wood-feeding termites.</title>
        <authorList>
            <consortium name="DOE Joint Genome Institute"/>
            <person name="Koch R.A."/>
            <person name="Yoon G."/>
            <person name="Arayal U."/>
            <person name="Lail K."/>
            <person name="Amirebrahimi M."/>
            <person name="Labutti K."/>
            <person name="Lipzen A."/>
            <person name="Riley R."/>
            <person name="Barry K."/>
            <person name="Henrissat B."/>
            <person name="Grigoriev I.V."/>
            <person name="Herr J.R."/>
            <person name="Aime M.C."/>
        </authorList>
    </citation>
    <scope>NUCLEOTIDE SEQUENCE</scope>
    <source>
        <strain evidence="2">MCA 3950</strain>
    </source>
</reference>
<dbReference type="RefSeq" id="XP_043032671.1">
    <property type="nucleotide sequence ID" value="XM_043182327.1"/>
</dbReference>
<sequence length="88" mass="9869">MRSLSRYLPQHAPFSALLSSVLPDDYSHASGPASETLPGAFQRTLTSRRANNRLRSYEATSCLKLEGTTNDMQERHSDMSKQRPLMPC</sequence>
<dbReference type="GeneID" id="66104624"/>
<gene>
    <name evidence="2" type="ORF">BT62DRAFT_797829</name>
</gene>
<organism evidence="2 3">
    <name type="scientific">Guyanagaster necrorhizus</name>
    <dbReference type="NCBI Taxonomy" id="856835"/>
    <lineage>
        <taxon>Eukaryota</taxon>
        <taxon>Fungi</taxon>
        <taxon>Dikarya</taxon>
        <taxon>Basidiomycota</taxon>
        <taxon>Agaricomycotina</taxon>
        <taxon>Agaricomycetes</taxon>
        <taxon>Agaricomycetidae</taxon>
        <taxon>Agaricales</taxon>
        <taxon>Marasmiineae</taxon>
        <taxon>Physalacriaceae</taxon>
        <taxon>Guyanagaster</taxon>
    </lineage>
</organism>